<evidence type="ECO:0000313" key="8">
    <source>
        <dbReference type="Proteomes" id="UP000539642"/>
    </source>
</evidence>
<dbReference type="Pfam" id="PF03562">
    <property type="entry name" value="MltA"/>
    <property type="match status" value="1"/>
</dbReference>
<dbReference type="CDD" id="cd14668">
    <property type="entry name" value="mlta_B"/>
    <property type="match status" value="1"/>
</dbReference>
<dbReference type="PIRSF" id="PIRSF019422">
    <property type="entry name" value="MltA"/>
    <property type="match status" value="1"/>
</dbReference>
<gene>
    <name evidence="7" type="ORF">HNQ81_002942</name>
</gene>
<dbReference type="GO" id="GO:0008933">
    <property type="term" value="F:peptidoglycan lytic transglycosylase activity"/>
    <property type="evidence" value="ECO:0007669"/>
    <property type="project" value="TreeGrafter"/>
</dbReference>
<evidence type="ECO:0000256" key="4">
    <source>
        <dbReference type="ARBA" id="ARBA00023316"/>
    </source>
</evidence>
<dbReference type="RefSeq" id="WP_183351996.1">
    <property type="nucleotide sequence ID" value="NZ_JACHEO010000020.1"/>
</dbReference>
<dbReference type="GO" id="GO:0009254">
    <property type="term" value="P:peptidoglycan turnover"/>
    <property type="evidence" value="ECO:0007669"/>
    <property type="project" value="InterPro"/>
</dbReference>
<keyword evidence="4" id="KW-0961">Cell wall biogenesis/degradation</keyword>
<name>A0A840V885_9BACT</name>
<evidence type="ECO:0000256" key="1">
    <source>
        <dbReference type="ARBA" id="ARBA00001420"/>
    </source>
</evidence>
<dbReference type="Gene3D" id="2.40.40.10">
    <property type="entry name" value="RlpA-like domain"/>
    <property type="match status" value="1"/>
</dbReference>
<comment type="caution">
    <text evidence="7">The sequence shown here is derived from an EMBL/GenBank/DDBJ whole genome shotgun (WGS) entry which is preliminary data.</text>
</comment>
<dbReference type="GO" id="GO:0009253">
    <property type="term" value="P:peptidoglycan catabolic process"/>
    <property type="evidence" value="ECO:0007669"/>
    <property type="project" value="TreeGrafter"/>
</dbReference>
<dbReference type="SUPFAM" id="SSF50685">
    <property type="entry name" value="Barwin-like endoglucanases"/>
    <property type="match status" value="1"/>
</dbReference>
<dbReference type="SMART" id="SM00925">
    <property type="entry name" value="MltA"/>
    <property type="match status" value="1"/>
</dbReference>
<dbReference type="AlphaFoldDB" id="A0A840V885"/>
<evidence type="ECO:0000256" key="5">
    <source>
        <dbReference type="ARBA" id="ARBA00030918"/>
    </source>
</evidence>
<evidence type="ECO:0000256" key="3">
    <source>
        <dbReference type="ARBA" id="ARBA00023239"/>
    </source>
</evidence>
<dbReference type="GO" id="GO:0071555">
    <property type="term" value="P:cell wall organization"/>
    <property type="evidence" value="ECO:0007669"/>
    <property type="project" value="UniProtKB-KW"/>
</dbReference>
<sequence>MRNRPPRPSSPVAIVIVLLTALFSVLPGTAIQAAGITTTAEEPLFTDDFDRHSLLEAARRQAEYLRRIPEDDHFKLGTRTVSAELLRRSIATFIEIIEQESSPLVISRRVQESFDFLRAGAGENATFAGSMLVTGYFQPVLDGSLLPIPQFNHPLYRLPPDLIEHNNGTTTSIGRFCNGRLVPYWSREEIETRRPLAGNELLYLADPIEAFILHIQGSGKIRLRDGSCRPVRFAGSNGRPYRSIGRLLVDEGRLTLEQATLPGIVEYLHAHPGESQRILHANPRFIFFAWGKTGTVLGSGNIALTAGRSVAVDPSEIPLGTVAFLKSRQPVVDRNGHLQRWRALDRFVFPQDSGAAIRGGNRLDLFLGDGDEARHAAGLMREKGSLYILVEKSTNGLKKDE</sequence>
<proteinExistence type="predicted"/>
<keyword evidence="3" id="KW-0456">Lyase</keyword>
<accession>A0A840V885</accession>
<dbReference type="InterPro" id="IPR005300">
    <property type="entry name" value="MltA_B"/>
</dbReference>
<evidence type="ECO:0000259" key="6">
    <source>
        <dbReference type="SMART" id="SM00925"/>
    </source>
</evidence>
<keyword evidence="8" id="KW-1185">Reference proteome</keyword>
<evidence type="ECO:0000256" key="2">
    <source>
        <dbReference type="ARBA" id="ARBA00012587"/>
    </source>
</evidence>
<dbReference type="Pfam" id="PF06725">
    <property type="entry name" value="3D"/>
    <property type="match status" value="1"/>
</dbReference>
<dbReference type="Gene3D" id="2.40.240.50">
    <property type="entry name" value="Barwin-like endoglucanases"/>
    <property type="match status" value="1"/>
</dbReference>
<dbReference type="GO" id="GO:0004553">
    <property type="term" value="F:hydrolase activity, hydrolyzing O-glycosyl compounds"/>
    <property type="evidence" value="ECO:0007669"/>
    <property type="project" value="InterPro"/>
</dbReference>
<dbReference type="EMBL" id="JACHEO010000020">
    <property type="protein sequence ID" value="MBB5349191.1"/>
    <property type="molecule type" value="Genomic_DNA"/>
</dbReference>
<dbReference type="InterPro" id="IPR026044">
    <property type="entry name" value="MltA"/>
</dbReference>
<organism evidence="7 8">
    <name type="scientific">Desulfoprunum benzoelyticum</name>
    <dbReference type="NCBI Taxonomy" id="1506996"/>
    <lineage>
        <taxon>Bacteria</taxon>
        <taxon>Pseudomonadati</taxon>
        <taxon>Thermodesulfobacteriota</taxon>
        <taxon>Desulfobulbia</taxon>
        <taxon>Desulfobulbales</taxon>
        <taxon>Desulfobulbaceae</taxon>
        <taxon>Desulfoprunum</taxon>
    </lineage>
</organism>
<dbReference type="InterPro" id="IPR010611">
    <property type="entry name" value="3D_dom"/>
</dbReference>
<dbReference type="PANTHER" id="PTHR30124:SF0">
    <property type="entry name" value="MEMBRANE-BOUND LYTIC MUREIN TRANSGLYCOSYLASE A"/>
    <property type="match status" value="1"/>
</dbReference>
<dbReference type="PANTHER" id="PTHR30124">
    <property type="entry name" value="MEMBRANE-BOUND LYTIC MUREIN TRANSGLYCOSYLASE A"/>
    <property type="match status" value="1"/>
</dbReference>
<dbReference type="GO" id="GO:0019867">
    <property type="term" value="C:outer membrane"/>
    <property type="evidence" value="ECO:0007669"/>
    <property type="project" value="InterPro"/>
</dbReference>
<feature type="domain" description="Lytic transglycosylase MltA" evidence="6">
    <location>
        <begin position="140"/>
        <end position="289"/>
    </location>
</feature>
<protein>
    <recommendedName>
        <fullName evidence="2">peptidoglycan lytic exotransglycosylase</fullName>
        <ecNumber evidence="2">4.2.2.n1</ecNumber>
    </recommendedName>
    <alternativeName>
        <fullName evidence="5">Murein hydrolase A</fullName>
    </alternativeName>
</protein>
<dbReference type="InterPro" id="IPR036908">
    <property type="entry name" value="RlpA-like_sf"/>
</dbReference>
<dbReference type="CDD" id="cd14485">
    <property type="entry name" value="mltA_like_LT_A"/>
    <property type="match status" value="1"/>
</dbReference>
<evidence type="ECO:0000313" key="7">
    <source>
        <dbReference type="EMBL" id="MBB5349191.1"/>
    </source>
</evidence>
<dbReference type="Proteomes" id="UP000539642">
    <property type="component" value="Unassembled WGS sequence"/>
</dbReference>
<dbReference type="EC" id="4.2.2.n1" evidence="2"/>
<reference evidence="7 8" key="1">
    <citation type="submission" date="2020-08" db="EMBL/GenBank/DDBJ databases">
        <title>Genomic Encyclopedia of Type Strains, Phase IV (KMG-IV): sequencing the most valuable type-strain genomes for metagenomic binning, comparative biology and taxonomic classification.</title>
        <authorList>
            <person name="Goeker M."/>
        </authorList>
    </citation>
    <scope>NUCLEOTIDE SEQUENCE [LARGE SCALE GENOMIC DNA]</scope>
    <source>
        <strain evidence="7 8">DSM 28570</strain>
    </source>
</reference>
<comment type="catalytic activity">
    <reaction evidence="1">
        <text>Exolytic cleavage of the (1-&gt;4)-beta-glycosidic linkage between N-acetylmuramic acid (MurNAc) and N-acetylglucosamine (GlcNAc) residues in peptidoglycan, from either the reducing or the non-reducing ends of the peptidoglycan chains, with concomitant formation of a 1,6-anhydrobond in the MurNAc residue.</text>
        <dbReference type="EC" id="4.2.2.n1"/>
    </reaction>
</comment>